<comment type="caution">
    <text evidence="1">The sequence shown here is derived from an EMBL/GenBank/DDBJ whole genome shotgun (WGS) entry which is preliminary data.</text>
</comment>
<dbReference type="EMBL" id="MU853404">
    <property type="protein sequence ID" value="KAK4136107.1"/>
    <property type="molecule type" value="Genomic_DNA"/>
</dbReference>
<dbReference type="AlphaFoldDB" id="A0AAN6UN55"/>
<dbReference type="Pfam" id="PF21858">
    <property type="entry name" value="DUF6914"/>
    <property type="match status" value="1"/>
</dbReference>
<proteinExistence type="predicted"/>
<organism evidence="1 2">
    <name type="scientific">Trichocladium antarcticum</name>
    <dbReference type="NCBI Taxonomy" id="1450529"/>
    <lineage>
        <taxon>Eukaryota</taxon>
        <taxon>Fungi</taxon>
        <taxon>Dikarya</taxon>
        <taxon>Ascomycota</taxon>
        <taxon>Pezizomycotina</taxon>
        <taxon>Sordariomycetes</taxon>
        <taxon>Sordariomycetidae</taxon>
        <taxon>Sordariales</taxon>
        <taxon>Chaetomiaceae</taxon>
        <taxon>Trichocladium</taxon>
    </lineage>
</organism>
<dbReference type="Proteomes" id="UP001304895">
    <property type="component" value="Unassembled WGS sequence"/>
</dbReference>
<evidence type="ECO:0000313" key="1">
    <source>
        <dbReference type="EMBL" id="KAK4136107.1"/>
    </source>
</evidence>
<protein>
    <submittedName>
        <fullName evidence="1">Uncharacterized protein</fullName>
    </submittedName>
</protein>
<reference evidence="1" key="2">
    <citation type="submission" date="2023-05" db="EMBL/GenBank/DDBJ databases">
        <authorList>
            <consortium name="Lawrence Berkeley National Laboratory"/>
            <person name="Steindorff A."/>
            <person name="Hensen N."/>
            <person name="Bonometti L."/>
            <person name="Westerberg I."/>
            <person name="Brannstrom I.O."/>
            <person name="Guillou S."/>
            <person name="Cros-Aarteil S."/>
            <person name="Calhoun S."/>
            <person name="Haridas S."/>
            <person name="Kuo A."/>
            <person name="Mondo S."/>
            <person name="Pangilinan J."/>
            <person name="Riley R."/>
            <person name="Labutti K."/>
            <person name="Andreopoulos B."/>
            <person name="Lipzen A."/>
            <person name="Chen C."/>
            <person name="Yanf M."/>
            <person name="Daum C."/>
            <person name="Ng V."/>
            <person name="Clum A."/>
            <person name="Ohm R."/>
            <person name="Martin F."/>
            <person name="Silar P."/>
            <person name="Natvig D."/>
            <person name="Lalanne C."/>
            <person name="Gautier V."/>
            <person name="Ament-Velasquez S.L."/>
            <person name="Kruys A."/>
            <person name="Hutchinson M.I."/>
            <person name="Powell A.J."/>
            <person name="Barry K."/>
            <person name="Miller A.N."/>
            <person name="Grigoriev I.V."/>
            <person name="Debuchy R."/>
            <person name="Gladieux P."/>
            <person name="Thoren M.H."/>
            <person name="Johannesson H."/>
        </authorList>
    </citation>
    <scope>NUCLEOTIDE SEQUENCE</scope>
    <source>
        <strain evidence="1">CBS 123565</strain>
    </source>
</reference>
<sequence length="175" mass="20198">MVSNKKRLYIALYPSGVVGNEEQKYHWGFLAGPKIEDEEEVLGMRYHVKNHPLHSWVFEECQVTNVKSTINLLARILIAKVEDEERLTAIFRNTPVVKDDPNWRCRTWVQAVLASIERDGRAVGTSNLSWAEIEPLGREYVGKKAERGRYAVSRIGNMNLPKPTWDMLEHREIVP</sequence>
<dbReference type="InterPro" id="IPR054208">
    <property type="entry name" value="DUF6914"/>
</dbReference>
<accession>A0AAN6UN55</accession>
<gene>
    <name evidence="1" type="ORF">BT67DRAFT_231484</name>
</gene>
<reference evidence="1" key="1">
    <citation type="journal article" date="2023" name="Mol. Phylogenet. Evol.">
        <title>Genome-scale phylogeny and comparative genomics of the fungal order Sordariales.</title>
        <authorList>
            <person name="Hensen N."/>
            <person name="Bonometti L."/>
            <person name="Westerberg I."/>
            <person name="Brannstrom I.O."/>
            <person name="Guillou S."/>
            <person name="Cros-Aarteil S."/>
            <person name="Calhoun S."/>
            <person name="Haridas S."/>
            <person name="Kuo A."/>
            <person name="Mondo S."/>
            <person name="Pangilinan J."/>
            <person name="Riley R."/>
            <person name="LaButti K."/>
            <person name="Andreopoulos B."/>
            <person name="Lipzen A."/>
            <person name="Chen C."/>
            <person name="Yan M."/>
            <person name="Daum C."/>
            <person name="Ng V."/>
            <person name="Clum A."/>
            <person name="Steindorff A."/>
            <person name="Ohm R.A."/>
            <person name="Martin F."/>
            <person name="Silar P."/>
            <person name="Natvig D.O."/>
            <person name="Lalanne C."/>
            <person name="Gautier V."/>
            <person name="Ament-Velasquez S.L."/>
            <person name="Kruys A."/>
            <person name="Hutchinson M.I."/>
            <person name="Powell A.J."/>
            <person name="Barry K."/>
            <person name="Miller A.N."/>
            <person name="Grigoriev I.V."/>
            <person name="Debuchy R."/>
            <person name="Gladieux P."/>
            <person name="Hiltunen Thoren M."/>
            <person name="Johannesson H."/>
        </authorList>
    </citation>
    <scope>NUCLEOTIDE SEQUENCE</scope>
    <source>
        <strain evidence="1">CBS 123565</strain>
    </source>
</reference>
<name>A0AAN6UN55_9PEZI</name>
<keyword evidence="2" id="KW-1185">Reference proteome</keyword>
<evidence type="ECO:0000313" key="2">
    <source>
        <dbReference type="Proteomes" id="UP001304895"/>
    </source>
</evidence>